<dbReference type="InterPro" id="IPR005135">
    <property type="entry name" value="Endo/exonuclease/phosphatase"/>
</dbReference>
<evidence type="ECO:0000259" key="3">
    <source>
        <dbReference type="PROSITE" id="PS50158"/>
    </source>
</evidence>
<dbReference type="Pfam" id="PF00078">
    <property type="entry name" value="RVT_1"/>
    <property type="match status" value="1"/>
</dbReference>
<dbReference type="PANTHER" id="PTHR46890:SF48">
    <property type="entry name" value="RNA-DIRECTED DNA POLYMERASE"/>
    <property type="match status" value="1"/>
</dbReference>
<dbReference type="GO" id="GO:0008270">
    <property type="term" value="F:zinc ion binding"/>
    <property type="evidence" value="ECO:0007669"/>
    <property type="project" value="UniProtKB-KW"/>
</dbReference>
<dbReference type="EMBL" id="OIVN01006062">
    <property type="protein sequence ID" value="SPD24992.1"/>
    <property type="molecule type" value="Genomic_DNA"/>
</dbReference>
<feature type="compositionally biased region" description="Polar residues" evidence="2">
    <location>
        <begin position="182"/>
        <end position="195"/>
    </location>
</feature>
<protein>
    <recommendedName>
        <fullName evidence="6">CCHC-type domain-containing protein</fullName>
    </recommendedName>
</protein>
<keyword evidence="1" id="KW-0863">Zinc-finger</keyword>
<dbReference type="SUPFAM" id="SSF56672">
    <property type="entry name" value="DNA/RNA polymerases"/>
    <property type="match status" value="1"/>
</dbReference>
<reference evidence="5" key="1">
    <citation type="submission" date="2018-02" db="EMBL/GenBank/DDBJ databases">
        <authorList>
            <person name="Cohen D.B."/>
            <person name="Kent A.D."/>
        </authorList>
    </citation>
    <scope>NUCLEOTIDE SEQUENCE</scope>
</reference>
<name>A0A2N9IJF6_FAGSY</name>
<keyword evidence="1" id="KW-0862">Zinc</keyword>
<evidence type="ECO:0000256" key="1">
    <source>
        <dbReference type="PROSITE-ProRule" id="PRU00047"/>
    </source>
</evidence>
<accession>A0A2N9IJF6</accession>
<organism evidence="5">
    <name type="scientific">Fagus sylvatica</name>
    <name type="common">Beechnut</name>
    <dbReference type="NCBI Taxonomy" id="28930"/>
    <lineage>
        <taxon>Eukaryota</taxon>
        <taxon>Viridiplantae</taxon>
        <taxon>Streptophyta</taxon>
        <taxon>Embryophyta</taxon>
        <taxon>Tracheophyta</taxon>
        <taxon>Spermatophyta</taxon>
        <taxon>Magnoliopsida</taxon>
        <taxon>eudicotyledons</taxon>
        <taxon>Gunneridae</taxon>
        <taxon>Pentapetalae</taxon>
        <taxon>rosids</taxon>
        <taxon>fabids</taxon>
        <taxon>Fagales</taxon>
        <taxon>Fagaceae</taxon>
        <taxon>Fagus</taxon>
    </lineage>
</organism>
<dbReference type="InterPro" id="IPR025836">
    <property type="entry name" value="Zn_knuckle_CX2CX4HX4C"/>
</dbReference>
<evidence type="ECO:0008006" key="6">
    <source>
        <dbReference type="Google" id="ProtNLM"/>
    </source>
</evidence>
<evidence type="ECO:0000313" key="5">
    <source>
        <dbReference type="EMBL" id="SPD24992.1"/>
    </source>
</evidence>
<dbReference type="InterPro" id="IPR036691">
    <property type="entry name" value="Endo/exonu/phosph_ase_sf"/>
</dbReference>
<sequence>MEEIFREREKSFNRQAAKDTLRSIWRMGPDFALWRWEMKYCSLSSPQTSREDGFWRTAHGVLITTWLSIGSKLGRYVTGDPKLGLLEQARFLRIRVEVPINKPLRRGGWLTSPEGEKIWVHYKYERLPLFCFRCGFLGHENRSCLMANDEESAAQYRDWLRARSGVKQGRSRSRYASRPDEQPQTEVGSAATSPSMVLVPNGEEISKPRMEDPQGQQMSAGLTVTGGARLDDKPQKTSIKGRPLEKAVNQKENLSQQDKMDLGEAVLAPFGEATAEKQKVAAPVSMKLLSWNCQGLGNPCTVLSLCRLVKSQDPQVLFLMETKLGKKKMEGIRLKLGFQNAFVVPSIGRSRGLALLWQGEVALEVKNFTTHHIDSHILHGNDSGWRLIGFYGRPEEQRKWESWALLEQLNKCCSLPWLCYGDFNEILEQNEKRGKRLRPWRRMCEFREVVNRCQFVDLGYKGYKFTWNNNRDVRAFVKERLDRVVATLSWTNLFNIISVTHLQISKSDHIPILVEAANQRSQTRNKRRLTRFEEKWATHPDCETVIRGLWEEEVGEGSPMFRLTEKIKRCRMGLAQWSKQIFGGSQHQIRARFEAMEALTNDDGGQNRSLISDLKEEINSLLLSDEIHWKQRSRNTWLKEGDCNTKFFHNSATQRQRTNKIEGLLNEQGQWITEVGQLQSISEQYFKDIFTSSTPPRIEEAMEVVDRVVNPEMNRRLTRPFNAEEVHKAVFQMHPSKSPGPDGMSCFFFQKFWSIVGAEVIEAVLSVLSLGHILRKTNYTHIALIPKVKRPQRMSEFRPISLCNVIFKVISKCLTNRLKPVLSSVISDAQNAFVPGRLITDNILVAYEVINSLKSKRHGRVGSMAIKLDMSKAYDRVEWCYLERIMQKMGFDAKWIDLMMECVKSPSYSILLNGEPHGFVSPTRGIRQGDPLSPYLFLICAEGFTALLRKAERDKRLSGQVGGVQ</sequence>
<dbReference type="PROSITE" id="PS50158">
    <property type="entry name" value="ZF_CCHC"/>
    <property type="match status" value="1"/>
</dbReference>
<feature type="region of interest" description="Disordered" evidence="2">
    <location>
        <begin position="168"/>
        <end position="237"/>
    </location>
</feature>
<dbReference type="PROSITE" id="PS50878">
    <property type="entry name" value="RT_POL"/>
    <property type="match status" value="1"/>
</dbReference>
<dbReference type="InterPro" id="IPR043502">
    <property type="entry name" value="DNA/RNA_pol_sf"/>
</dbReference>
<dbReference type="Pfam" id="PF14392">
    <property type="entry name" value="zf-CCHC_4"/>
    <property type="match status" value="1"/>
</dbReference>
<feature type="domain" description="Reverse transcriptase" evidence="4">
    <location>
        <begin position="766"/>
        <end position="965"/>
    </location>
</feature>
<feature type="domain" description="CCHC-type" evidence="3">
    <location>
        <begin position="131"/>
        <end position="144"/>
    </location>
</feature>
<gene>
    <name evidence="5" type="ORF">FSB_LOCUS52874</name>
</gene>
<dbReference type="GO" id="GO:0003824">
    <property type="term" value="F:catalytic activity"/>
    <property type="evidence" value="ECO:0007669"/>
    <property type="project" value="InterPro"/>
</dbReference>
<dbReference type="Gene3D" id="3.60.10.10">
    <property type="entry name" value="Endonuclease/exonuclease/phosphatase"/>
    <property type="match status" value="1"/>
</dbReference>
<dbReference type="Pfam" id="PF03372">
    <property type="entry name" value="Exo_endo_phos"/>
    <property type="match status" value="1"/>
</dbReference>
<evidence type="ECO:0000256" key="2">
    <source>
        <dbReference type="SAM" id="MobiDB-lite"/>
    </source>
</evidence>
<dbReference type="InterPro" id="IPR001878">
    <property type="entry name" value="Znf_CCHC"/>
</dbReference>
<keyword evidence="1" id="KW-0479">Metal-binding</keyword>
<dbReference type="CDD" id="cd01650">
    <property type="entry name" value="RT_nLTR_like"/>
    <property type="match status" value="1"/>
</dbReference>
<evidence type="ECO:0000259" key="4">
    <source>
        <dbReference type="PROSITE" id="PS50878"/>
    </source>
</evidence>
<dbReference type="InterPro" id="IPR000477">
    <property type="entry name" value="RT_dom"/>
</dbReference>
<dbReference type="GO" id="GO:0003676">
    <property type="term" value="F:nucleic acid binding"/>
    <property type="evidence" value="ECO:0007669"/>
    <property type="project" value="InterPro"/>
</dbReference>
<dbReference type="AlphaFoldDB" id="A0A2N9IJF6"/>
<dbReference type="InterPro" id="IPR052343">
    <property type="entry name" value="Retrotransposon-Effector_Assoc"/>
</dbReference>
<dbReference type="SUPFAM" id="SSF56219">
    <property type="entry name" value="DNase I-like"/>
    <property type="match status" value="1"/>
</dbReference>
<dbReference type="PANTHER" id="PTHR46890">
    <property type="entry name" value="NON-LTR RETROLELEMENT REVERSE TRANSCRIPTASE-LIKE PROTEIN-RELATED"/>
    <property type="match status" value="1"/>
</dbReference>
<proteinExistence type="predicted"/>